<evidence type="ECO:0000313" key="8">
    <source>
        <dbReference type="Proteomes" id="UP000323426"/>
    </source>
</evidence>
<dbReference type="InterPro" id="IPR011545">
    <property type="entry name" value="DEAD/DEAH_box_helicase_dom"/>
</dbReference>
<keyword evidence="4" id="KW-0067">ATP-binding</keyword>
<dbReference type="GO" id="GO:0003676">
    <property type="term" value="F:nucleic acid binding"/>
    <property type="evidence" value="ECO:0007669"/>
    <property type="project" value="InterPro"/>
</dbReference>
<keyword evidence="3 7" id="KW-0347">Helicase</keyword>
<dbReference type="InterPro" id="IPR001650">
    <property type="entry name" value="Helicase_C-like"/>
</dbReference>
<organism evidence="7 8">
    <name type="scientific">Adhaeribacter rhizoryzae</name>
    <dbReference type="NCBI Taxonomy" id="2607907"/>
    <lineage>
        <taxon>Bacteria</taxon>
        <taxon>Pseudomonadati</taxon>
        <taxon>Bacteroidota</taxon>
        <taxon>Cytophagia</taxon>
        <taxon>Cytophagales</taxon>
        <taxon>Hymenobacteraceae</taxon>
        <taxon>Adhaeribacter</taxon>
    </lineage>
</organism>
<evidence type="ECO:0000256" key="2">
    <source>
        <dbReference type="ARBA" id="ARBA00022801"/>
    </source>
</evidence>
<feature type="domain" description="Helicase C-terminal" evidence="6">
    <location>
        <begin position="520"/>
        <end position="718"/>
    </location>
</feature>
<dbReference type="EMBL" id="VWSF01000004">
    <property type="protein sequence ID" value="KAA5547850.1"/>
    <property type="molecule type" value="Genomic_DNA"/>
</dbReference>
<evidence type="ECO:0000256" key="4">
    <source>
        <dbReference type="ARBA" id="ARBA00022840"/>
    </source>
</evidence>
<dbReference type="SMART" id="SM00487">
    <property type="entry name" value="DEXDc"/>
    <property type="match status" value="1"/>
</dbReference>
<reference evidence="7 8" key="1">
    <citation type="submission" date="2019-09" db="EMBL/GenBank/DDBJ databases">
        <title>Genome sequence and assembly of Adhaeribacter sp.</title>
        <authorList>
            <person name="Chhetri G."/>
        </authorList>
    </citation>
    <scope>NUCLEOTIDE SEQUENCE [LARGE SCALE GENOMIC DNA]</scope>
    <source>
        <strain evidence="7 8">DK36</strain>
    </source>
</reference>
<evidence type="ECO:0000313" key="7">
    <source>
        <dbReference type="EMBL" id="KAA5547850.1"/>
    </source>
</evidence>
<evidence type="ECO:0000259" key="6">
    <source>
        <dbReference type="PROSITE" id="PS51194"/>
    </source>
</evidence>
<name>A0A5M6DNU1_9BACT</name>
<feature type="domain" description="Helicase ATP-binding" evidence="5">
    <location>
        <begin position="287"/>
        <end position="461"/>
    </location>
</feature>
<dbReference type="RefSeq" id="WP_150087768.1">
    <property type="nucleotide sequence ID" value="NZ_VWSF01000004.1"/>
</dbReference>
<comment type="caution">
    <text evidence="7">The sequence shown here is derived from an EMBL/GenBank/DDBJ whole genome shotgun (WGS) entry which is preliminary data.</text>
</comment>
<dbReference type="InterPro" id="IPR014001">
    <property type="entry name" value="Helicase_ATP-bd"/>
</dbReference>
<proteinExistence type="predicted"/>
<dbReference type="Gene3D" id="3.40.50.300">
    <property type="entry name" value="P-loop containing nucleotide triphosphate hydrolases"/>
    <property type="match status" value="2"/>
</dbReference>
<dbReference type="PROSITE" id="PS51192">
    <property type="entry name" value="HELICASE_ATP_BIND_1"/>
    <property type="match status" value="1"/>
</dbReference>
<dbReference type="PANTHER" id="PTHR47961">
    <property type="entry name" value="DNA POLYMERASE THETA, PUTATIVE (AFU_ORTHOLOGUE AFUA_1G05260)-RELATED"/>
    <property type="match status" value="1"/>
</dbReference>
<dbReference type="PROSITE" id="PS51194">
    <property type="entry name" value="HELICASE_CTER"/>
    <property type="match status" value="1"/>
</dbReference>
<sequence>MKAEIAITKLDNIEKDGLIQNLIAQANSRYILLNTSENSDNFPPYTISDESLNLLGFYYLNLGCSIAEDNNLESALSPLEKGASILEYTNNYLASKMFVSNYYGLISALAYYVCFQYSKSYILTKKLNSETVISKLLYLFLRRDYYNLTIEIDKLMVDESYSDDYLASNTDNLESDTKVYELIIAKALDRLVDYAYNGQVESIMAAKELLKALKEIAEVKNDPGIWWIVRLLLLISDSFKEASLWNTLGIFFDIQNNIVKKYINSLTNLQPNGVFELFITQRKSLNKVIDSDGIGCVISIPTSSGKTRIAELAILNSLTNFPDCKILYIAPFVSLAFEVETSLGNIFRNLNFTTSQLYGGNFYSKLDEKVIQESHIIIATPEKSKAILRGNNDILNQIKLIIVDEGHLLGPDKRLIINEIFYEELRYSLSKNNGKFLLLSAVLPNAEELAEWLTTKDGNVYKDKWRPSDERLGTLEWTGSAVNIYWKNNDSERESFNKSFIIKEKQSFSRKIYPKDKNEAITATAFKLKSFGKVLIFVGLKKSVFKLAEAYNNCIGIGAPNHVWKNSQDWKIFELSCIEAYGNTDDNLWLKYARKGILCHNADLHSDVRLPLERLMRLDNPLVIISTSTLGQGVNLGVSSVIFSTLSQSGSPLTHRDFWNIAGRAGRAFVDHEGKILVAIDVSKNATKREKYRNKYKREEVQKYFNKEKIDKAESGILFLLNALKNIANNQGVSFELLIQLITENKLKEIDEEANIIEETLDWIDDALLSLHLINNNESEEELYDYSWIEEYFRGSLAYIQASRHPSLDGEDVLKFLKARVEGIVKKVGNSKFRWKSLIDSGLPLSSDLLIEKMLPQIIEGINKFYEEGWTTENLIKLLKNVEELVKDIPIIREEGDEILSDNIDLIRTYWLKGISLNQILLLHNARSIIKGLYTYKLPWILNGIAKKLRLRDLETEAEVLEELSILTEAGLPDLKSVKIYQAGIRSRTAAVEIGKYFEDEIWKKSIREYKIAIILNEGGIVEKISPSTMEWIKILIAQNGKQGNEIKKISDFTFGKVHEKTEILLARRINNKQYLVSPDKSFIKEIIKSDIDFKSVSNFSGIYFKYNQETKFWQMQKDNPYI</sequence>
<keyword evidence="8" id="KW-1185">Reference proteome</keyword>
<dbReference type="Pfam" id="PF00270">
    <property type="entry name" value="DEAD"/>
    <property type="match status" value="1"/>
</dbReference>
<dbReference type="GO" id="GO:0004386">
    <property type="term" value="F:helicase activity"/>
    <property type="evidence" value="ECO:0007669"/>
    <property type="project" value="UniProtKB-KW"/>
</dbReference>
<dbReference type="SMART" id="SM00490">
    <property type="entry name" value="HELICc"/>
    <property type="match status" value="1"/>
</dbReference>
<dbReference type="SUPFAM" id="SSF52540">
    <property type="entry name" value="P-loop containing nucleoside triphosphate hydrolases"/>
    <property type="match status" value="1"/>
</dbReference>
<protein>
    <submittedName>
        <fullName evidence="7">DEAD/DEAH box helicase</fullName>
    </submittedName>
</protein>
<keyword evidence="2" id="KW-0378">Hydrolase</keyword>
<dbReference type="InterPro" id="IPR027417">
    <property type="entry name" value="P-loop_NTPase"/>
</dbReference>
<evidence type="ECO:0000256" key="3">
    <source>
        <dbReference type="ARBA" id="ARBA00022806"/>
    </source>
</evidence>
<gene>
    <name evidence="7" type="ORF">F0145_07895</name>
</gene>
<accession>A0A5M6DNU1</accession>
<dbReference type="InterPro" id="IPR050474">
    <property type="entry name" value="Hel308_SKI2-like"/>
</dbReference>
<dbReference type="Proteomes" id="UP000323426">
    <property type="component" value="Unassembled WGS sequence"/>
</dbReference>
<dbReference type="PANTHER" id="PTHR47961:SF6">
    <property type="entry name" value="DNA-DIRECTED DNA POLYMERASE"/>
    <property type="match status" value="1"/>
</dbReference>
<dbReference type="AlphaFoldDB" id="A0A5M6DNU1"/>
<keyword evidence="1" id="KW-0547">Nucleotide-binding</keyword>
<evidence type="ECO:0000259" key="5">
    <source>
        <dbReference type="PROSITE" id="PS51192"/>
    </source>
</evidence>
<dbReference type="GO" id="GO:0005524">
    <property type="term" value="F:ATP binding"/>
    <property type="evidence" value="ECO:0007669"/>
    <property type="project" value="UniProtKB-KW"/>
</dbReference>
<dbReference type="GO" id="GO:0016787">
    <property type="term" value="F:hydrolase activity"/>
    <property type="evidence" value="ECO:0007669"/>
    <property type="project" value="UniProtKB-KW"/>
</dbReference>
<evidence type="ECO:0000256" key="1">
    <source>
        <dbReference type="ARBA" id="ARBA00022741"/>
    </source>
</evidence>